<comment type="caution">
    <text evidence="2">The sequence shown here is derived from an EMBL/GenBank/DDBJ whole genome shotgun (WGS) entry which is preliminary data.</text>
</comment>
<reference evidence="2" key="1">
    <citation type="submission" date="2023-02" db="EMBL/GenBank/DDBJ databases">
        <title>Genome of toxic invasive species Heracleum sosnowskyi carries increased number of genes despite the absence of recent whole-genome duplications.</title>
        <authorList>
            <person name="Schelkunov M."/>
            <person name="Shtratnikova V."/>
            <person name="Makarenko M."/>
            <person name="Klepikova A."/>
            <person name="Omelchenko D."/>
            <person name="Novikova G."/>
            <person name="Obukhova E."/>
            <person name="Bogdanov V."/>
            <person name="Penin A."/>
            <person name="Logacheva M."/>
        </authorList>
    </citation>
    <scope>NUCLEOTIDE SEQUENCE</scope>
    <source>
        <strain evidence="2">Hsosn_3</strain>
        <tissue evidence="2">Leaf</tissue>
    </source>
</reference>
<keyword evidence="3" id="KW-1185">Reference proteome</keyword>
<evidence type="ECO:0000313" key="2">
    <source>
        <dbReference type="EMBL" id="KAK1395252.1"/>
    </source>
</evidence>
<name>A0AAD8N423_9APIA</name>
<dbReference type="InterPro" id="IPR016181">
    <property type="entry name" value="Acyl_CoA_acyltransferase"/>
</dbReference>
<dbReference type="CDD" id="cd04301">
    <property type="entry name" value="NAT_SF"/>
    <property type="match status" value="1"/>
</dbReference>
<dbReference type="Pfam" id="PF13302">
    <property type="entry name" value="Acetyltransf_3"/>
    <property type="match status" value="1"/>
</dbReference>
<dbReference type="PANTHER" id="PTHR46067">
    <property type="entry name" value="ACYL-COA N-ACYLTRANSFERASES (NAT) SUPERFAMILY PROTEIN"/>
    <property type="match status" value="1"/>
</dbReference>
<dbReference type="Gene3D" id="3.40.630.30">
    <property type="match status" value="1"/>
</dbReference>
<dbReference type="Proteomes" id="UP001237642">
    <property type="component" value="Unassembled WGS sequence"/>
</dbReference>
<protein>
    <submittedName>
        <fullName evidence="2">N-acetyltransferase p20</fullName>
    </submittedName>
</protein>
<organism evidence="2 3">
    <name type="scientific">Heracleum sosnowskyi</name>
    <dbReference type="NCBI Taxonomy" id="360622"/>
    <lineage>
        <taxon>Eukaryota</taxon>
        <taxon>Viridiplantae</taxon>
        <taxon>Streptophyta</taxon>
        <taxon>Embryophyta</taxon>
        <taxon>Tracheophyta</taxon>
        <taxon>Spermatophyta</taxon>
        <taxon>Magnoliopsida</taxon>
        <taxon>eudicotyledons</taxon>
        <taxon>Gunneridae</taxon>
        <taxon>Pentapetalae</taxon>
        <taxon>asterids</taxon>
        <taxon>campanulids</taxon>
        <taxon>Apiales</taxon>
        <taxon>Apiaceae</taxon>
        <taxon>Apioideae</taxon>
        <taxon>apioid superclade</taxon>
        <taxon>Tordylieae</taxon>
        <taxon>Tordyliinae</taxon>
        <taxon>Heracleum</taxon>
    </lineage>
</organism>
<dbReference type="GO" id="GO:0016747">
    <property type="term" value="F:acyltransferase activity, transferring groups other than amino-acyl groups"/>
    <property type="evidence" value="ECO:0007669"/>
    <property type="project" value="InterPro"/>
</dbReference>
<reference evidence="2" key="2">
    <citation type="submission" date="2023-05" db="EMBL/GenBank/DDBJ databases">
        <authorList>
            <person name="Schelkunov M.I."/>
        </authorList>
    </citation>
    <scope>NUCLEOTIDE SEQUENCE</scope>
    <source>
        <strain evidence="2">Hsosn_3</strain>
        <tissue evidence="2">Leaf</tissue>
    </source>
</reference>
<gene>
    <name evidence="2" type="ORF">POM88_014308</name>
</gene>
<evidence type="ECO:0000259" key="1">
    <source>
        <dbReference type="PROSITE" id="PS51186"/>
    </source>
</evidence>
<dbReference type="PANTHER" id="PTHR46067:SF27">
    <property type="entry name" value="ACYL-COA N-ACYLTRANSFERASES (NAT) SUPERFAMILY PROTEIN"/>
    <property type="match status" value="1"/>
</dbReference>
<sequence>MEGSQQSSKEMTAVKEDNFDITLRLMDLSDIDDFMVWATDDKVSQFCTWKTCTSKEEALTCMINSVIPHPWMRAICLKNRAIGYIMLTAFEGNDACRCEVGYVLASKYWGKGIATRALKMVASTAFRERTHLERLDAWADADNLGSHRVLVKAGFQKEGVLRKYMLIKGKPRDMVVFSLLSTDPQINQL</sequence>
<feature type="domain" description="N-acetyltransferase" evidence="1">
    <location>
        <begin position="21"/>
        <end position="173"/>
    </location>
</feature>
<dbReference type="EMBL" id="JAUIZM010000003">
    <property type="protein sequence ID" value="KAK1395252.1"/>
    <property type="molecule type" value="Genomic_DNA"/>
</dbReference>
<accession>A0AAD8N423</accession>
<evidence type="ECO:0000313" key="3">
    <source>
        <dbReference type="Proteomes" id="UP001237642"/>
    </source>
</evidence>
<proteinExistence type="predicted"/>
<dbReference type="InterPro" id="IPR000182">
    <property type="entry name" value="GNAT_dom"/>
</dbReference>
<dbReference type="PROSITE" id="PS51186">
    <property type="entry name" value="GNAT"/>
    <property type="match status" value="1"/>
</dbReference>
<dbReference type="SUPFAM" id="SSF55729">
    <property type="entry name" value="Acyl-CoA N-acyltransferases (Nat)"/>
    <property type="match status" value="1"/>
</dbReference>
<dbReference type="AlphaFoldDB" id="A0AAD8N423"/>